<dbReference type="PANTHER" id="PTHR45527">
    <property type="entry name" value="NONRIBOSOMAL PEPTIDE SYNTHETASE"/>
    <property type="match status" value="1"/>
</dbReference>
<feature type="domain" description="Carrier" evidence="4">
    <location>
        <begin position="1015"/>
        <end position="1090"/>
    </location>
</feature>
<protein>
    <submittedName>
        <fullName evidence="5">Amino acid adenylation domain-containing protein</fullName>
    </submittedName>
</protein>
<dbReference type="Proteomes" id="UP000199400">
    <property type="component" value="Unassembled WGS sequence"/>
</dbReference>
<evidence type="ECO:0000313" key="6">
    <source>
        <dbReference type="Proteomes" id="UP000199400"/>
    </source>
</evidence>
<keyword evidence="2" id="KW-0597">Phosphoprotein</keyword>
<dbReference type="Pfam" id="PF00668">
    <property type="entry name" value="Condensation"/>
    <property type="match status" value="1"/>
</dbReference>
<dbReference type="OrthoDB" id="9757540at2"/>
<reference evidence="6" key="1">
    <citation type="submission" date="2016-10" db="EMBL/GenBank/DDBJ databases">
        <authorList>
            <person name="Varghese N."/>
            <person name="Submissions S."/>
        </authorList>
    </citation>
    <scope>NUCLEOTIDE SEQUENCE [LARGE SCALE GENOMIC DNA]</scope>
    <source>
        <strain evidence="6">ATCC 25963</strain>
    </source>
</reference>
<dbReference type="SMART" id="SM00823">
    <property type="entry name" value="PKS_PP"/>
    <property type="match status" value="1"/>
</dbReference>
<dbReference type="Pfam" id="PF00550">
    <property type="entry name" value="PP-binding"/>
    <property type="match status" value="1"/>
</dbReference>
<feature type="region of interest" description="Disordered" evidence="3">
    <location>
        <begin position="1093"/>
        <end position="1122"/>
    </location>
</feature>
<dbReference type="InterPro" id="IPR020806">
    <property type="entry name" value="PKS_PP-bd"/>
</dbReference>
<dbReference type="PANTHER" id="PTHR45527:SF1">
    <property type="entry name" value="FATTY ACID SYNTHASE"/>
    <property type="match status" value="1"/>
</dbReference>
<dbReference type="InterPro" id="IPR001242">
    <property type="entry name" value="Condensation_dom"/>
</dbReference>
<dbReference type="AlphaFoldDB" id="A0A1I2I3C3"/>
<dbReference type="SUPFAM" id="SSF47336">
    <property type="entry name" value="ACP-like"/>
    <property type="match status" value="1"/>
</dbReference>
<dbReference type="InterPro" id="IPR025110">
    <property type="entry name" value="AMP-bd_C"/>
</dbReference>
<dbReference type="InterPro" id="IPR023213">
    <property type="entry name" value="CAT-like_dom_sf"/>
</dbReference>
<keyword evidence="1" id="KW-0596">Phosphopantetheine</keyword>
<evidence type="ECO:0000259" key="4">
    <source>
        <dbReference type="PROSITE" id="PS50075"/>
    </source>
</evidence>
<dbReference type="Pfam" id="PF00501">
    <property type="entry name" value="AMP-binding"/>
    <property type="match status" value="1"/>
</dbReference>
<proteinExistence type="predicted"/>
<dbReference type="GO" id="GO:0003824">
    <property type="term" value="F:catalytic activity"/>
    <property type="evidence" value="ECO:0007669"/>
    <property type="project" value="InterPro"/>
</dbReference>
<dbReference type="GO" id="GO:0044550">
    <property type="term" value="P:secondary metabolite biosynthetic process"/>
    <property type="evidence" value="ECO:0007669"/>
    <property type="project" value="UniProtKB-ARBA"/>
</dbReference>
<dbReference type="InterPro" id="IPR045851">
    <property type="entry name" value="AMP-bd_C_sf"/>
</dbReference>
<dbReference type="PROSITE" id="PS00455">
    <property type="entry name" value="AMP_BINDING"/>
    <property type="match status" value="1"/>
</dbReference>
<dbReference type="Gene3D" id="3.30.559.30">
    <property type="entry name" value="Nonribosomal peptide synthetase, condensation domain"/>
    <property type="match status" value="1"/>
</dbReference>
<dbReference type="Gene3D" id="3.30.559.10">
    <property type="entry name" value="Chloramphenicol acetyltransferase-like domain"/>
    <property type="match status" value="1"/>
</dbReference>
<dbReference type="Gene3D" id="3.40.50.980">
    <property type="match status" value="2"/>
</dbReference>
<dbReference type="SUPFAM" id="SSF52777">
    <property type="entry name" value="CoA-dependent acyltransferases"/>
    <property type="match status" value="2"/>
</dbReference>
<dbReference type="GO" id="GO:0031177">
    <property type="term" value="F:phosphopantetheine binding"/>
    <property type="evidence" value="ECO:0007669"/>
    <property type="project" value="InterPro"/>
</dbReference>
<evidence type="ECO:0000313" key="5">
    <source>
        <dbReference type="EMBL" id="SFF36110.1"/>
    </source>
</evidence>
<evidence type="ECO:0000256" key="1">
    <source>
        <dbReference type="ARBA" id="ARBA00022450"/>
    </source>
</evidence>
<dbReference type="EMBL" id="FOMX01000053">
    <property type="protein sequence ID" value="SFF36110.1"/>
    <property type="molecule type" value="Genomic_DNA"/>
</dbReference>
<dbReference type="InterPro" id="IPR000873">
    <property type="entry name" value="AMP-dep_synth/lig_dom"/>
</dbReference>
<sequence length="1122" mass="123084">MTDEDDSLSRRRKALSADQQALLARRVRAASQHLQRPAIPRRAGDEPQPLSFAQQRLWFLHRLDPASSFYNISESIRLRSLLDVEALTAALRQLVARHEALRTSFAEHDGEPRQTVHAPGPLALHVDDLRGVPGEQREAEMRRRARDEARRPFDLARPPLLRALLLRLDEREHVLVLTTHHLVCDGWSLGILVRELTALYAAARRGVAGELPQLAVQYADFAAWEQGADRAGQLDAELKYWREQLADLPVLQLPTDRPRPAVRSFAGDVRTRALSPALLRGLQRLAAGSEATLFMVLLAAWGALLHRYTGQRDFAVGSPIAGRNLVELEPVVGFFVNTLALRIDLAGDPSFAELLRRVRATATAAYAHQELPFERLVQALHPERSASHQPVCQVVFALQNAPLPPLQLADLETELLAVHDGTAKFELLLSMREVDGGLAAAVEFSTDLFDGPRIERMLGHLEQLLTAAVAEPARRVSQMPLLTAEERHRLLVAWNAQGGDGAPELLQRGFEAQARRTPDATAAVFGAARLTYAELDRRANRLAHQLRALGVGPDVRVGICMRRSLELPVAVLAALKAGGAFVPLDPSYPPERLAVILEEARPRVLLTQTELAERWRGGPAEVVALDPGWRPDDAWPDVAPDTGVVPGNLAYVIYTSGSTGRPKGIAMSHVPIANLIQWHTATTTLPHGGATLQFASLNFDVSFQELFATWALGGSVHLITEEQRRDPDALLRLIADQRIERLFLPMVMLQSLAEAACARGPLPASVREVFAGGEPLQISRQVQQMYAAIGGALHNHYGPSECHVVTDCTLQGDPSTWPALPPIGRPLPNLRLYLLDGRMQPVPIGVAGELFIGGIVLARGYLDRPDITAERFVPDPFGPRPGGRLYRTGDFARYLPDGALEFLGRIDHQVKIRGFRIELVEIEAALGEHPAVADCAVLVREDRPGDKRLVAYVASAAEPAAAELRAFLRAKLPEYMVPAAFVCMRALPVDPNGKTDRRALAGLALGQVEVDRSDVPQTEAERRVAAIWCELLGLDQVGAHDNFFDLGGHSLLVPKLQRALQDAFGREVAAAELFQYTTVAALADHLRDAPVAAEAGHERAEAREAASRRNQALRERRRGARG</sequence>
<dbReference type="FunFam" id="3.30.559.10:FF:000012">
    <property type="entry name" value="Non-ribosomal peptide synthetase"/>
    <property type="match status" value="1"/>
</dbReference>
<keyword evidence="6" id="KW-1185">Reference proteome</keyword>
<dbReference type="Gene3D" id="2.30.38.10">
    <property type="entry name" value="Luciferase, Domain 3"/>
    <property type="match status" value="1"/>
</dbReference>
<dbReference type="CDD" id="cd17651">
    <property type="entry name" value="A_NRPS_VisG_like"/>
    <property type="match status" value="1"/>
</dbReference>
<dbReference type="RefSeq" id="WP_096326804.1">
    <property type="nucleotide sequence ID" value="NZ_FOMX01000053.1"/>
</dbReference>
<dbReference type="InterPro" id="IPR009081">
    <property type="entry name" value="PP-bd_ACP"/>
</dbReference>
<dbReference type="Pfam" id="PF13193">
    <property type="entry name" value="AMP-binding_C"/>
    <property type="match status" value="1"/>
</dbReference>
<dbReference type="InterPro" id="IPR036736">
    <property type="entry name" value="ACP-like_sf"/>
</dbReference>
<evidence type="ECO:0000256" key="3">
    <source>
        <dbReference type="SAM" id="MobiDB-lite"/>
    </source>
</evidence>
<dbReference type="GO" id="GO:0005737">
    <property type="term" value="C:cytoplasm"/>
    <property type="evidence" value="ECO:0007669"/>
    <property type="project" value="TreeGrafter"/>
</dbReference>
<dbReference type="FunFam" id="3.40.50.12780:FF:000012">
    <property type="entry name" value="Non-ribosomal peptide synthetase"/>
    <property type="match status" value="1"/>
</dbReference>
<accession>A0A1I2I3C3</accession>
<dbReference type="FunFam" id="2.30.38.10:FF:000001">
    <property type="entry name" value="Non-ribosomal peptide synthetase PvdI"/>
    <property type="match status" value="1"/>
</dbReference>
<dbReference type="SUPFAM" id="SSF56801">
    <property type="entry name" value="Acetyl-CoA synthetase-like"/>
    <property type="match status" value="1"/>
</dbReference>
<organism evidence="5 6">
    <name type="scientific">Nannocystis exedens</name>
    <dbReference type="NCBI Taxonomy" id="54"/>
    <lineage>
        <taxon>Bacteria</taxon>
        <taxon>Pseudomonadati</taxon>
        <taxon>Myxococcota</taxon>
        <taxon>Polyangia</taxon>
        <taxon>Nannocystales</taxon>
        <taxon>Nannocystaceae</taxon>
        <taxon>Nannocystis</taxon>
    </lineage>
</organism>
<dbReference type="InterPro" id="IPR020845">
    <property type="entry name" value="AMP-binding_CS"/>
</dbReference>
<dbReference type="NCBIfam" id="TIGR01733">
    <property type="entry name" value="AA-adenyl-dom"/>
    <property type="match status" value="1"/>
</dbReference>
<name>A0A1I2I3C3_9BACT</name>
<evidence type="ECO:0000256" key="2">
    <source>
        <dbReference type="ARBA" id="ARBA00022553"/>
    </source>
</evidence>
<dbReference type="InterPro" id="IPR010071">
    <property type="entry name" value="AA_adenyl_dom"/>
</dbReference>
<dbReference type="Gene3D" id="3.30.300.30">
    <property type="match status" value="1"/>
</dbReference>
<dbReference type="Gene3D" id="1.10.1200.10">
    <property type="entry name" value="ACP-like"/>
    <property type="match status" value="1"/>
</dbReference>
<dbReference type="FunFam" id="3.40.50.980:FF:000001">
    <property type="entry name" value="Non-ribosomal peptide synthetase"/>
    <property type="match status" value="1"/>
</dbReference>
<dbReference type="PROSITE" id="PS50075">
    <property type="entry name" value="CARRIER"/>
    <property type="match status" value="1"/>
</dbReference>
<gene>
    <name evidence="5" type="ORF">SAMN02745121_08378</name>
</gene>
<dbReference type="FunFam" id="3.30.300.30:FF:000010">
    <property type="entry name" value="Enterobactin synthetase component F"/>
    <property type="match status" value="1"/>
</dbReference>
<dbReference type="GO" id="GO:0043041">
    <property type="term" value="P:amino acid activation for nonribosomal peptide biosynthetic process"/>
    <property type="evidence" value="ECO:0007669"/>
    <property type="project" value="TreeGrafter"/>
</dbReference>
<feature type="compositionally biased region" description="Basic and acidic residues" evidence="3">
    <location>
        <begin position="1095"/>
        <end position="1107"/>
    </location>
</feature>
<dbReference type="CDD" id="cd19531">
    <property type="entry name" value="LCL_NRPS-like"/>
    <property type="match status" value="1"/>
</dbReference>
<dbReference type="STRING" id="54.SAMN02745121_08378"/>